<name>A0AAF0UL96_SOLVR</name>
<reference evidence="1" key="1">
    <citation type="submission" date="2023-08" db="EMBL/GenBank/DDBJ databases">
        <title>A de novo genome assembly of Solanum verrucosum Schlechtendal, a Mexican diploid species geographically isolated from the other diploid A-genome species in potato relatives.</title>
        <authorList>
            <person name="Hosaka K."/>
        </authorList>
    </citation>
    <scope>NUCLEOTIDE SEQUENCE</scope>
    <source>
        <tissue evidence="1">Young leaves</tissue>
    </source>
</reference>
<dbReference type="EMBL" id="CP133620">
    <property type="protein sequence ID" value="WMV47934.1"/>
    <property type="molecule type" value="Genomic_DNA"/>
</dbReference>
<proteinExistence type="predicted"/>
<sequence>MVNHLVYLCVQTFQHRLPRSPPKPHFSTLLLDFLTQVEQSVEIAQEFDSDRLVIIGGVDYKTNARLYAANLSSKMQPAATALAAILHEWKVLKLRNRFKIKLQVVHQTGYTFYGVINMFNLVVRHRLHHGLATMERLGGGRSSKIVHRYLKVDNFNFDGSKHVNKYHLHHISIDRKGIDVLSYISEFLFVNMSNVPRVAVSKTDEVNSGILQAANQILILFIKGGSIVVKQDNSIRLYGLDVMVPELLCMGLNYAEAQELDSPIINWLGIQRSSMEDQIYQTIKDSIKVMTDTLSKDLTNIHSMLRELVGTLTMSKPGTVEFQRFFGENPELWISQAECYFKFYEIT</sequence>
<protein>
    <submittedName>
        <fullName evidence="1">Uncharacterized protein</fullName>
    </submittedName>
</protein>
<dbReference type="AlphaFoldDB" id="A0AAF0UL96"/>
<evidence type="ECO:0000313" key="2">
    <source>
        <dbReference type="Proteomes" id="UP001234989"/>
    </source>
</evidence>
<gene>
    <name evidence="1" type="ORF">MTR67_041319</name>
</gene>
<accession>A0AAF0UL96</accession>
<evidence type="ECO:0000313" key="1">
    <source>
        <dbReference type="EMBL" id="WMV47934.1"/>
    </source>
</evidence>
<dbReference type="Proteomes" id="UP001234989">
    <property type="component" value="Chromosome 9"/>
</dbReference>
<organism evidence="1 2">
    <name type="scientific">Solanum verrucosum</name>
    <dbReference type="NCBI Taxonomy" id="315347"/>
    <lineage>
        <taxon>Eukaryota</taxon>
        <taxon>Viridiplantae</taxon>
        <taxon>Streptophyta</taxon>
        <taxon>Embryophyta</taxon>
        <taxon>Tracheophyta</taxon>
        <taxon>Spermatophyta</taxon>
        <taxon>Magnoliopsida</taxon>
        <taxon>eudicotyledons</taxon>
        <taxon>Gunneridae</taxon>
        <taxon>Pentapetalae</taxon>
        <taxon>asterids</taxon>
        <taxon>lamiids</taxon>
        <taxon>Solanales</taxon>
        <taxon>Solanaceae</taxon>
        <taxon>Solanoideae</taxon>
        <taxon>Solaneae</taxon>
        <taxon>Solanum</taxon>
    </lineage>
</organism>
<keyword evidence="2" id="KW-1185">Reference proteome</keyword>